<feature type="transmembrane region" description="Helical" evidence="5">
    <location>
        <begin position="6"/>
        <end position="28"/>
    </location>
</feature>
<keyword evidence="8" id="KW-1185">Reference proteome</keyword>
<dbReference type="EMBL" id="FRAE01000006">
    <property type="protein sequence ID" value="SHJ53299.1"/>
    <property type="molecule type" value="Genomic_DNA"/>
</dbReference>
<evidence type="ECO:0000256" key="4">
    <source>
        <dbReference type="SAM" id="Coils"/>
    </source>
</evidence>
<dbReference type="PANTHER" id="PTHR13806:SF46">
    <property type="entry name" value="FLOTILLIN-1-RELATED"/>
    <property type="match status" value="1"/>
</dbReference>
<dbReference type="Pfam" id="PF15975">
    <property type="entry name" value="Flot"/>
    <property type="match status" value="1"/>
</dbReference>
<evidence type="ECO:0000259" key="6">
    <source>
        <dbReference type="SMART" id="SM00244"/>
    </source>
</evidence>
<name>A0A1M6K2T5_9FIRM</name>
<dbReference type="Pfam" id="PF01145">
    <property type="entry name" value="Band_7"/>
    <property type="match status" value="1"/>
</dbReference>
<proteinExistence type="inferred from homology"/>
<dbReference type="InterPro" id="IPR036013">
    <property type="entry name" value="Band_7/SPFH_dom_sf"/>
</dbReference>
<feature type="domain" description="Band 7" evidence="6">
    <location>
        <begin position="26"/>
        <end position="194"/>
    </location>
</feature>
<keyword evidence="5" id="KW-0812">Transmembrane</keyword>
<evidence type="ECO:0000256" key="2">
    <source>
        <dbReference type="ARBA" id="ARBA00007161"/>
    </source>
</evidence>
<dbReference type="CDD" id="cd03399">
    <property type="entry name" value="SPFH_flotillin"/>
    <property type="match status" value="1"/>
</dbReference>
<gene>
    <name evidence="7" type="ORF">SAMN02744037_00270</name>
</gene>
<accession>A0A1M6K2T5</accession>
<dbReference type="Gene3D" id="3.30.479.30">
    <property type="entry name" value="Band 7 domain"/>
    <property type="match status" value="1"/>
</dbReference>
<keyword evidence="5" id="KW-1133">Transmembrane helix</keyword>
<evidence type="ECO:0000256" key="5">
    <source>
        <dbReference type="SAM" id="Phobius"/>
    </source>
</evidence>
<keyword evidence="3 5" id="KW-0472">Membrane</keyword>
<dbReference type="GO" id="GO:0002020">
    <property type="term" value="F:protease binding"/>
    <property type="evidence" value="ECO:0007669"/>
    <property type="project" value="TreeGrafter"/>
</dbReference>
<keyword evidence="4" id="KW-0175">Coiled coil</keyword>
<dbReference type="InterPro" id="IPR027705">
    <property type="entry name" value="Flotillin_fam"/>
</dbReference>
<dbReference type="Proteomes" id="UP000242497">
    <property type="component" value="Unassembled WGS sequence"/>
</dbReference>
<reference evidence="8" key="1">
    <citation type="submission" date="2016-11" db="EMBL/GenBank/DDBJ databases">
        <authorList>
            <person name="Varghese N."/>
            <person name="Submissions S."/>
        </authorList>
    </citation>
    <scope>NUCLEOTIDE SEQUENCE [LARGE SCALE GENOMIC DNA]</scope>
    <source>
        <strain evidence="8">DSM 15518</strain>
    </source>
</reference>
<feature type="coiled-coil region" evidence="4">
    <location>
        <begin position="252"/>
        <end position="389"/>
    </location>
</feature>
<evidence type="ECO:0000313" key="8">
    <source>
        <dbReference type="Proteomes" id="UP000242497"/>
    </source>
</evidence>
<comment type="subcellular location">
    <subcellularLocation>
        <location evidence="1">Membrane</location>
    </subcellularLocation>
</comment>
<dbReference type="STRING" id="1123349.SAMN02744037_00270"/>
<organism evidence="7 8">
    <name type="scientific">Tepidibacter formicigenes DSM 15518</name>
    <dbReference type="NCBI Taxonomy" id="1123349"/>
    <lineage>
        <taxon>Bacteria</taxon>
        <taxon>Bacillati</taxon>
        <taxon>Bacillota</taxon>
        <taxon>Clostridia</taxon>
        <taxon>Peptostreptococcales</taxon>
        <taxon>Peptostreptococcaceae</taxon>
        <taxon>Tepidibacter</taxon>
    </lineage>
</organism>
<dbReference type="SUPFAM" id="SSF117892">
    <property type="entry name" value="Band 7/SPFH domain"/>
    <property type="match status" value="1"/>
</dbReference>
<evidence type="ECO:0000256" key="1">
    <source>
        <dbReference type="ARBA" id="ARBA00004370"/>
    </source>
</evidence>
<dbReference type="PANTHER" id="PTHR13806">
    <property type="entry name" value="FLOTILLIN-RELATED"/>
    <property type="match status" value="1"/>
</dbReference>
<evidence type="ECO:0000256" key="3">
    <source>
        <dbReference type="ARBA" id="ARBA00023136"/>
    </source>
</evidence>
<comment type="similarity">
    <text evidence="2">Belongs to the band 7/mec-2 family. Flotillin subfamily.</text>
</comment>
<dbReference type="RefSeq" id="WP_330389948.1">
    <property type="nucleotide sequence ID" value="NZ_FRAE01000006.1"/>
</dbReference>
<dbReference type="InterPro" id="IPR001107">
    <property type="entry name" value="Band_7"/>
</dbReference>
<dbReference type="GO" id="GO:0072659">
    <property type="term" value="P:protein localization to plasma membrane"/>
    <property type="evidence" value="ECO:0007669"/>
    <property type="project" value="TreeGrafter"/>
</dbReference>
<protein>
    <submittedName>
        <fullName evidence="7">Flotillin</fullName>
    </submittedName>
</protein>
<evidence type="ECO:0000313" key="7">
    <source>
        <dbReference type="EMBL" id="SHJ53299.1"/>
    </source>
</evidence>
<dbReference type="SMART" id="SM00244">
    <property type="entry name" value="PHB"/>
    <property type="match status" value="1"/>
</dbReference>
<sequence>MLDMSALIYPAIIVGVILILIMGFLSMWKKVPQDKARVVTGLKKRVISGGGGLVIPLLERTDIISLENMKIEVRTDGALTEEGVEIIVDGVTVVKVKSDEESILSAMEQFNTGNEKETIERIKVTSKDVLEGKLREIISTMTVEEIYKNREKFTAQVQEVAAVDLAQMGLEIKAFTIRDIADNHDYLNSLGKKRIAEVKRDAEIAQAKAKSETEIKKAEAERDAKIQTAIAFKEGERARLESETEIAEFSKNKELKVQSYRQEQQVKKAQADLAYEIEQNKVKKEVVETEMEVKLLEKDKSIEIADKESLRIERELDAKVKKQADANKYEAEKRAEAENYKQIKDAHARAEAIKLEGQARAEAKRLEGLAEVEIIKEKGKAEAEAMREKAQAFKEYNEAAVIQMLVEKLPEIASSIATPLSKTEKIVIVDNGGEGKGASKVSGYITDIMAQVPEAVEALTGVNIMDMVKNKFDSNTSYVETIEPIKTMEDIKKYEEVKENNKEKANA</sequence>
<dbReference type="GO" id="GO:0005886">
    <property type="term" value="C:plasma membrane"/>
    <property type="evidence" value="ECO:0007669"/>
    <property type="project" value="TreeGrafter"/>
</dbReference>
<dbReference type="AlphaFoldDB" id="A0A1M6K2T5"/>
<dbReference type="InterPro" id="IPR031905">
    <property type="entry name" value="Flotillin_C"/>
</dbReference>